<evidence type="ECO:0000256" key="1">
    <source>
        <dbReference type="SAM" id="MobiDB-lite"/>
    </source>
</evidence>
<feature type="region of interest" description="Disordered" evidence="1">
    <location>
        <begin position="48"/>
        <end position="72"/>
    </location>
</feature>
<evidence type="ECO:0000313" key="3">
    <source>
        <dbReference type="Proteomes" id="UP001283361"/>
    </source>
</evidence>
<protein>
    <submittedName>
        <fullName evidence="2">Uncharacterized protein</fullName>
    </submittedName>
</protein>
<sequence>MIDSTTSPMDKQFKTFLTQSYKKKKQGKPFTHLEEEALGKHSKLVRTLTKKKRAQLPHKVRQQQISKSKASTDAQQVSELQLLPIMTGQEITSKAGIKERTSMKTEAALAVKETVGFTGSQLCTQRKFWNLTLPYGAK</sequence>
<reference evidence="2" key="1">
    <citation type="journal article" date="2023" name="G3 (Bethesda)">
        <title>A reference genome for the long-term kleptoplast-retaining sea slug Elysia crispata morphotype clarki.</title>
        <authorList>
            <person name="Eastman K.E."/>
            <person name="Pendleton A.L."/>
            <person name="Shaikh M.A."/>
            <person name="Suttiyut T."/>
            <person name="Ogas R."/>
            <person name="Tomko P."/>
            <person name="Gavelis G."/>
            <person name="Widhalm J.R."/>
            <person name="Wisecaver J.H."/>
        </authorList>
    </citation>
    <scope>NUCLEOTIDE SEQUENCE</scope>
    <source>
        <strain evidence="2">ECLA1</strain>
    </source>
</reference>
<feature type="compositionally biased region" description="Polar residues" evidence="1">
    <location>
        <begin position="62"/>
        <end position="72"/>
    </location>
</feature>
<feature type="compositionally biased region" description="Basic residues" evidence="1">
    <location>
        <begin position="48"/>
        <end position="61"/>
    </location>
</feature>
<gene>
    <name evidence="2" type="ORF">RRG08_030359</name>
</gene>
<accession>A0AAE1CZX7</accession>
<proteinExistence type="predicted"/>
<name>A0AAE1CZX7_9GAST</name>
<dbReference type="Proteomes" id="UP001283361">
    <property type="component" value="Unassembled WGS sequence"/>
</dbReference>
<keyword evidence="3" id="KW-1185">Reference proteome</keyword>
<comment type="caution">
    <text evidence="2">The sequence shown here is derived from an EMBL/GenBank/DDBJ whole genome shotgun (WGS) entry which is preliminary data.</text>
</comment>
<dbReference type="AlphaFoldDB" id="A0AAE1CZX7"/>
<evidence type="ECO:0000313" key="2">
    <source>
        <dbReference type="EMBL" id="KAK3746949.1"/>
    </source>
</evidence>
<organism evidence="2 3">
    <name type="scientific">Elysia crispata</name>
    <name type="common">lettuce slug</name>
    <dbReference type="NCBI Taxonomy" id="231223"/>
    <lineage>
        <taxon>Eukaryota</taxon>
        <taxon>Metazoa</taxon>
        <taxon>Spiralia</taxon>
        <taxon>Lophotrochozoa</taxon>
        <taxon>Mollusca</taxon>
        <taxon>Gastropoda</taxon>
        <taxon>Heterobranchia</taxon>
        <taxon>Euthyneura</taxon>
        <taxon>Panpulmonata</taxon>
        <taxon>Sacoglossa</taxon>
        <taxon>Placobranchoidea</taxon>
        <taxon>Plakobranchidae</taxon>
        <taxon>Elysia</taxon>
    </lineage>
</organism>
<dbReference type="EMBL" id="JAWDGP010006114">
    <property type="protein sequence ID" value="KAK3746949.1"/>
    <property type="molecule type" value="Genomic_DNA"/>
</dbReference>